<name>A0A9D1GNW5_9BACT</name>
<evidence type="ECO:0000313" key="3">
    <source>
        <dbReference type="Proteomes" id="UP000886881"/>
    </source>
</evidence>
<reference evidence="2" key="1">
    <citation type="submission" date="2020-10" db="EMBL/GenBank/DDBJ databases">
        <authorList>
            <person name="Gilroy R."/>
        </authorList>
    </citation>
    <scope>NUCLEOTIDE SEQUENCE</scope>
    <source>
        <strain evidence="2">ChiHecec2B26-709</strain>
    </source>
</reference>
<feature type="coiled-coil region" evidence="1">
    <location>
        <begin position="66"/>
        <end position="93"/>
    </location>
</feature>
<reference evidence="2" key="2">
    <citation type="journal article" date="2021" name="PeerJ">
        <title>Extensive microbial diversity within the chicken gut microbiome revealed by metagenomics and culture.</title>
        <authorList>
            <person name="Gilroy R."/>
            <person name="Ravi A."/>
            <person name="Getino M."/>
            <person name="Pursley I."/>
            <person name="Horton D.L."/>
            <person name="Alikhan N.F."/>
            <person name="Baker D."/>
            <person name="Gharbi K."/>
            <person name="Hall N."/>
            <person name="Watson M."/>
            <person name="Adriaenssens E.M."/>
            <person name="Foster-Nyarko E."/>
            <person name="Jarju S."/>
            <person name="Secka A."/>
            <person name="Antonio M."/>
            <person name="Oren A."/>
            <person name="Chaudhuri R.R."/>
            <person name="La Ragione R."/>
            <person name="Hildebrand F."/>
            <person name="Pallen M.J."/>
        </authorList>
    </citation>
    <scope>NUCLEOTIDE SEQUENCE</scope>
    <source>
        <strain evidence="2">ChiHecec2B26-709</strain>
    </source>
</reference>
<evidence type="ECO:0000313" key="2">
    <source>
        <dbReference type="EMBL" id="HIT47658.1"/>
    </source>
</evidence>
<dbReference type="SUPFAM" id="SSF102829">
    <property type="entry name" value="Cell division protein ZapA-like"/>
    <property type="match status" value="1"/>
</dbReference>
<protein>
    <submittedName>
        <fullName evidence="2">Cell division protein ZapA</fullName>
    </submittedName>
</protein>
<proteinExistence type="predicted"/>
<gene>
    <name evidence="2" type="ORF">IAC35_07375</name>
</gene>
<dbReference type="Proteomes" id="UP000886881">
    <property type="component" value="Unassembled WGS sequence"/>
</dbReference>
<evidence type="ECO:0000256" key="1">
    <source>
        <dbReference type="SAM" id="Coils"/>
    </source>
</evidence>
<keyword evidence="1" id="KW-0175">Coiled coil</keyword>
<dbReference type="EMBL" id="DVLC01000133">
    <property type="protein sequence ID" value="HIT47658.1"/>
    <property type="molecule type" value="Genomic_DNA"/>
</dbReference>
<sequence length="97" mass="10963">MAGQKIKLVISGRTYPMEAETPEVEQLMRLAAEDVDGMLKKLSWQFPSTSFEDKLMIVAVREAAAKLLSQKNMRNLVDEADSLEQDLNSYLDGKKKE</sequence>
<keyword evidence="2" id="KW-0132">Cell division</keyword>
<comment type="caution">
    <text evidence="2">The sequence shown here is derived from an EMBL/GenBank/DDBJ whole genome shotgun (WGS) entry which is preliminary data.</text>
</comment>
<dbReference type="GO" id="GO:0051301">
    <property type="term" value="P:cell division"/>
    <property type="evidence" value="ECO:0007669"/>
    <property type="project" value="UniProtKB-KW"/>
</dbReference>
<dbReference type="InterPro" id="IPR036192">
    <property type="entry name" value="Cell_div_ZapA-like_sf"/>
</dbReference>
<organism evidence="2 3">
    <name type="scientific">Candidatus Cryptobacteroides merdipullorum</name>
    <dbReference type="NCBI Taxonomy" id="2840771"/>
    <lineage>
        <taxon>Bacteria</taxon>
        <taxon>Pseudomonadati</taxon>
        <taxon>Bacteroidota</taxon>
        <taxon>Bacteroidia</taxon>
        <taxon>Bacteroidales</taxon>
        <taxon>Candidatus Cryptobacteroides</taxon>
    </lineage>
</organism>
<dbReference type="InterPro" id="IPR007838">
    <property type="entry name" value="Cell_div_ZapA-like"/>
</dbReference>
<keyword evidence="2" id="KW-0131">Cell cycle</keyword>
<accession>A0A9D1GNW5</accession>
<dbReference type="AlphaFoldDB" id="A0A9D1GNW5"/>
<dbReference type="Pfam" id="PF05164">
    <property type="entry name" value="ZapA"/>
    <property type="match status" value="1"/>
</dbReference>